<dbReference type="Pfam" id="PF21089">
    <property type="entry name" value="PKS_DH_N"/>
    <property type="match status" value="1"/>
</dbReference>
<dbReference type="InterPro" id="IPR005645">
    <property type="entry name" value="FSH-like_dom"/>
</dbReference>
<dbReference type="InterPro" id="IPR006162">
    <property type="entry name" value="Ppantetheine_attach_site"/>
</dbReference>
<protein>
    <submittedName>
        <fullName evidence="9">Polyketide synthase</fullName>
    </submittedName>
</protein>
<dbReference type="PANTHER" id="PTHR43775">
    <property type="entry name" value="FATTY ACID SYNTHASE"/>
    <property type="match status" value="1"/>
</dbReference>
<dbReference type="Proteomes" id="UP000452235">
    <property type="component" value="Unassembled WGS sequence"/>
</dbReference>
<evidence type="ECO:0000259" key="6">
    <source>
        <dbReference type="PROSITE" id="PS50075"/>
    </source>
</evidence>
<dbReference type="InterPro" id="IPR036291">
    <property type="entry name" value="NAD(P)-bd_dom_sf"/>
</dbReference>
<dbReference type="InterPro" id="IPR018201">
    <property type="entry name" value="Ketoacyl_synth_AS"/>
</dbReference>
<dbReference type="InterPro" id="IPR050091">
    <property type="entry name" value="PKS_NRPS_Biosynth_Enz"/>
</dbReference>
<dbReference type="InterPro" id="IPR042104">
    <property type="entry name" value="PKS_dehydratase_sf"/>
</dbReference>
<evidence type="ECO:0000256" key="3">
    <source>
        <dbReference type="ARBA" id="ARBA00022679"/>
    </source>
</evidence>
<reference evidence="9 10" key="1">
    <citation type="submission" date="2020-01" db="EMBL/GenBank/DDBJ databases">
        <title>Aspergillus terreus IFO 6365 whole genome shotgun sequence.</title>
        <authorList>
            <person name="Kanamasa S."/>
            <person name="Takahashi H."/>
        </authorList>
    </citation>
    <scope>NUCLEOTIDE SEQUENCE [LARGE SCALE GENOMIC DNA]</scope>
    <source>
        <strain evidence="9 10">IFO 6365</strain>
    </source>
</reference>
<dbReference type="InterPro" id="IPR057326">
    <property type="entry name" value="KR_dom"/>
</dbReference>
<dbReference type="Pfam" id="PF00698">
    <property type="entry name" value="Acyl_transf_1"/>
    <property type="match status" value="1"/>
</dbReference>
<dbReference type="InterPro" id="IPR013154">
    <property type="entry name" value="ADH-like_N"/>
</dbReference>
<dbReference type="SUPFAM" id="SSF53474">
    <property type="entry name" value="alpha/beta-Hydrolases"/>
    <property type="match status" value="1"/>
</dbReference>
<dbReference type="SUPFAM" id="SSF53901">
    <property type="entry name" value="Thiolase-like"/>
    <property type="match status" value="1"/>
</dbReference>
<evidence type="ECO:0000259" key="8">
    <source>
        <dbReference type="PROSITE" id="PS52019"/>
    </source>
</evidence>
<dbReference type="InterPro" id="IPR014030">
    <property type="entry name" value="Ketoacyl_synth_N"/>
</dbReference>
<dbReference type="InterPro" id="IPR013968">
    <property type="entry name" value="PKS_KR"/>
</dbReference>
<dbReference type="InterPro" id="IPR056501">
    <property type="entry name" value="NAD-bd_HRPKS_sdrA"/>
</dbReference>
<dbReference type="SMART" id="SM00823">
    <property type="entry name" value="PKS_PP"/>
    <property type="match status" value="1"/>
</dbReference>
<dbReference type="InterPro" id="IPR014043">
    <property type="entry name" value="Acyl_transferase_dom"/>
</dbReference>
<dbReference type="Pfam" id="PF16197">
    <property type="entry name" value="KAsynt_C_assoc"/>
    <property type="match status" value="1"/>
</dbReference>
<dbReference type="InterPro" id="IPR016039">
    <property type="entry name" value="Thiolase-like"/>
</dbReference>
<dbReference type="Pfam" id="PF00109">
    <property type="entry name" value="ketoacyl-synt"/>
    <property type="match status" value="1"/>
</dbReference>
<dbReference type="SMART" id="SM00829">
    <property type="entry name" value="PKS_ER"/>
    <property type="match status" value="1"/>
</dbReference>
<dbReference type="Pfam" id="PF23297">
    <property type="entry name" value="ACP_SdgA_C"/>
    <property type="match status" value="1"/>
</dbReference>
<dbReference type="PROSITE" id="PS50075">
    <property type="entry name" value="CARRIER"/>
    <property type="match status" value="1"/>
</dbReference>
<keyword evidence="10" id="KW-1185">Reference proteome</keyword>
<evidence type="ECO:0000313" key="9">
    <source>
        <dbReference type="EMBL" id="GFF21119.1"/>
    </source>
</evidence>
<dbReference type="SUPFAM" id="SSF55048">
    <property type="entry name" value="Probable ACP-binding domain of malonyl-CoA ACP transacylase"/>
    <property type="match status" value="1"/>
</dbReference>
<dbReference type="Pfam" id="PF02801">
    <property type="entry name" value="Ketoacyl-synt_C"/>
    <property type="match status" value="1"/>
</dbReference>
<dbReference type="EMBL" id="BLJY01000014">
    <property type="protein sequence ID" value="GFF21119.1"/>
    <property type="molecule type" value="Genomic_DNA"/>
</dbReference>
<dbReference type="SUPFAM" id="SSF50129">
    <property type="entry name" value="GroES-like"/>
    <property type="match status" value="1"/>
</dbReference>
<dbReference type="Pfam" id="PF23114">
    <property type="entry name" value="NAD-bd_HRPKS_sdrA"/>
    <property type="match status" value="1"/>
</dbReference>
<dbReference type="SUPFAM" id="SSF52151">
    <property type="entry name" value="FabD/lysophospholipase-like"/>
    <property type="match status" value="1"/>
</dbReference>
<dbReference type="OrthoDB" id="329835at2759"/>
<dbReference type="VEuPathDB" id="FungiDB:ATEG_07066"/>
<dbReference type="InterPro" id="IPR009081">
    <property type="entry name" value="PP-bd_ACP"/>
</dbReference>
<evidence type="ECO:0000313" key="10">
    <source>
        <dbReference type="Proteomes" id="UP000452235"/>
    </source>
</evidence>
<feature type="domain" description="PKS/mFAS DH" evidence="8">
    <location>
        <begin position="1222"/>
        <end position="1542"/>
    </location>
</feature>
<dbReference type="Gene3D" id="3.90.180.10">
    <property type="entry name" value="Medium-chain alcohol dehydrogenases, catalytic domain"/>
    <property type="match status" value="1"/>
</dbReference>
<dbReference type="InterPro" id="IPR029058">
    <property type="entry name" value="AB_hydrolase_fold"/>
</dbReference>
<dbReference type="SMART" id="SM00827">
    <property type="entry name" value="PKS_AT"/>
    <property type="match status" value="1"/>
</dbReference>
<dbReference type="Pfam" id="PF03959">
    <property type="entry name" value="FSH1"/>
    <property type="match status" value="1"/>
</dbReference>
<dbReference type="PROSITE" id="PS00012">
    <property type="entry name" value="PHOSPHOPANTETHEINE"/>
    <property type="match status" value="1"/>
</dbReference>
<dbReference type="InterPro" id="IPR020807">
    <property type="entry name" value="PKS_DH"/>
</dbReference>
<dbReference type="InterPro" id="IPR049900">
    <property type="entry name" value="PKS_mFAS_DH"/>
</dbReference>
<dbReference type="CDD" id="cd00833">
    <property type="entry name" value="PKS"/>
    <property type="match status" value="1"/>
</dbReference>
<evidence type="ECO:0000256" key="1">
    <source>
        <dbReference type="ARBA" id="ARBA00022450"/>
    </source>
</evidence>
<feature type="region of interest" description="C-terminal hotdog fold" evidence="5">
    <location>
        <begin position="1383"/>
        <end position="1542"/>
    </location>
</feature>
<dbReference type="InterPro" id="IPR049551">
    <property type="entry name" value="PKS_DH_C"/>
</dbReference>
<dbReference type="SUPFAM" id="SSF47336">
    <property type="entry name" value="ACP-like"/>
    <property type="match status" value="1"/>
</dbReference>
<dbReference type="PROSITE" id="PS52019">
    <property type="entry name" value="PKS_MFAS_DH"/>
    <property type="match status" value="1"/>
</dbReference>
<dbReference type="InterPro" id="IPR036736">
    <property type="entry name" value="ACP-like_sf"/>
</dbReference>
<dbReference type="Gene3D" id="3.40.50.1820">
    <property type="entry name" value="alpha/beta hydrolase"/>
    <property type="match status" value="1"/>
</dbReference>
<feature type="active site" description="Proton donor; for dehydratase activity" evidence="5">
    <location>
        <position position="1451"/>
    </location>
</feature>
<dbReference type="InterPro" id="IPR001227">
    <property type="entry name" value="Ac_transferase_dom_sf"/>
</dbReference>
<dbReference type="SMART" id="SM00825">
    <property type="entry name" value="PKS_KS"/>
    <property type="match status" value="1"/>
</dbReference>
<dbReference type="SMART" id="SM00826">
    <property type="entry name" value="PKS_DH"/>
    <property type="match status" value="1"/>
</dbReference>
<keyword evidence="4" id="KW-0511">Multifunctional enzyme</keyword>
<dbReference type="Gene3D" id="3.40.47.10">
    <property type="match status" value="1"/>
</dbReference>
<dbReference type="InterPro" id="IPR049552">
    <property type="entry name" value="PKS_DH_N"/>
</dbReference>
<dbReference type="GO" id="GO:0004315">
    <property type="term" value="F:3-oxoacyl-[acyl-carrier-protein] synthase activity"/>
    <property type="evidence" value="ECO:0007669"/>
    <property type="project" value="InterPro"/>
</dbReference>
<proteinExistence type="predicted"/>
<organism evidence="9 10">
    <name type="scientific">Aspergillus terreus</name>
    <dbReference type="NCBI Taxonomy" id="33178"/>
    <lineage>
        <taxon>Eukaryota</taxon>
        <taxon>Fungi</taxon>
        <taxon>Dikarya</taxon>
        <taxon>Ascomycota</taxon>
        <taxon>Pezizomycotina</taxon>
        <taxon>Eurotiomycetes</taxon>
        <taxon>Eurotiomycetidae</taxon>
        <taxon>Eurotiales</taxon>
        <taxon>Aspergillaceae</taxon>
        <taxon>Aspergillus</taxon>
        <taxon>Aspergillus subgen. Circumdati</taxon>
    </lineage>
</organism>
<dbReference type="InterPro" id="IPR011032">
    <property type="entry name" value="GroES-like_sf"/>
</dbReference>
<comment type="caution">
    <text evidence="9">The sequence shown here is derived from an EMBL/GenBank/DDBJ whole genome shotgun (WGS) entry which is preliminary data.</text>
</comment>
<dbReference type="InterPro" id="IPR020841">
    <property type="entry name" value="PKS_Beta-ketoAc_synthase_dom"/>
</dbReference>
<feature type="domain" description="Carrier" evidence="6">
    <location>
        <begin position="2430"/>
        <end position="2510"/>
    </location>
</feature>
<dbReference type="Gene3D" id="3.10.129.110">
    <property type="entry name" value="Polyketide synthase dehydratase"/>
    <property type="match status" value="1"/>
</dbReference>
<feature type="active site" description="Proton acceptor; for dehydratase activity" evidence="5">
    <location>
        <position position="1254"/>
    </location>
</feature>
<dbReference type="GO" id="GO:1901336">
    <property type="term" value="P:lactone biosynthetic process"/>
    <property type="evidence" value="ECO:0007669"/>
    <property type="project" value="UniProtKB-ARBA"/>
</dbReference>
<dbReference type="VEuPathDB" id="FungiDB:ATEG_07067"/>
<keyword evidence="3" id="KW-0808">Transferase</keyword>
<dbReference type="Gene3D" id="1.10.1200.10">
    <property type="entry name" value="ACP-like"/>
    <property type="match status" value="1"/>
</dbReference>
<name>A0A5M3Z2Y8_ASPTE</name>
<feature type="domain" description="Ketosynthase family 3 (KS3)" evidence="7">
    <location>
        <begin position="314"/>
        <end position="739"/>
    </location>
</feature>
<feature type="region of interest" description="N-terminal hotdog fold" evidence="5">
    <location>
        <begin position="1222"/>
        <end position="1360"/>
    </location>
</feature>
<dbReference type="PROSITE" id="PS00606">
    <property type="entry name" value="KS3_1"/>
    <property type="match status" value="1"/>
</dbReference>
<dbReference type="Gene3D" id="3.40.50.720">
    <property type="entry name" value="NAD(P)-binding Rossmann-like Domain"/>
    <property type="match status" value="1"/>
</dbReference>
<evidence type="ECO:0000256" key="5">
    <source>
        <dbReference type="PROSITE-ProRule" id="PRU01363"/>
    </source>
</evidence>
<evidence type="ECO:0000259" key="7">
    <source>
        <dbReference type="PROSITE" id="PS52004"/>
    </source>
</evidence>
<dbReference type="Pfam" id="PF08659">
    <property type="entry name" value="KR"/>
    <property type="match status" value="1"/>
</dbReference>
<keyword evidence="1" id="KW-0596">Phosphopantetheine</keyword>
<dbReference type="Pfam" id="PF14765">
    <property type="entry name" value="PS-DH"/>
    <property type="match status" value="1"/>
</dbReference>
<dbReference type="Gene3D" id="3.40.366.10">
    <property type="entry name" value="Malonyl-Coenzyme A Acyl Carrier Protein, domain 2"/>
    <property type="match status" value="1"/>
</dbReference>
<gene>
    <name evidence="9" type="ORF">ATEIFO6365_0014005100</name>
</gene>
<dbReference type="InterPro" id="IPR014031">
    <property type="entry name" value="Ketoacyl_synth_C"/>
</dbReference>
<accession>A0A5M3Z2Y8</accession>
<dbReference type="SUPFAM" id="SSF51735">
    <property type="entry name" value="NAD(P)-binding Rossmann-fold domains"/>
    <property type="match status" value="2"/>
</dbReference>
<evidence type="ECO:0000256" key="2">
    <source>
        <dbReference type="ARBA" id="ARBA00022553"/>
    </source>
</evidence>
<dbReference type="FunFam" id="3.40.50.720:FF:000209">
    <property type="entry name" value="Polyketide synthase Pks12"/>
    <property type="match status" value="1"/>
</dbReference>
<dbReference type="InterPro" id="IPR016036">
    <property type="entry name" value="Malonyl_transacylase_ACP-bd"/>
</dbReference>
<dbReference type="PROSITE" id="PS52004">
    <property type="entry name" value="KS3_2"/>
    <property type="match status" value="1"/>
</dbReference>
<dbReference type="GO" id="GO:0031177">
    <property type="term" value="F:phosphopantetheine binding"/>
    <property type="evidence" value="ECO:0007669"/>
    <property type="project" value="InterPro"/>
</dbReference>
<dbReference type="PANTHER" id="PTHR43775:SF13">
    <property type="entry name" value="POLYKETIDE SYNTHASE 1"/>
    <property type="match status" value="1"/>
</dbReference>
<dbReference type="GO" id="GO:0006633">
    <property type="term" value="P:fatty acid biosynthetic process"/>
    <property type="evidence" value="ECO:0007669"/>
    <property type="project" value="InterPro"/>
</dbReference>
<dbReference type="SMART" id="SM00822">
    <property type="entry name" value="PKS_KR"/>
    <property type="match status" value="1"/>
</dbReference>
<dbReference type="GO" id="GO:0016491">
    <property type="term" value="F:oxidoreductase activity"/>
    <property type="evidence" value="ECO:0007669"/>
    <property type="project" value="InterPro"/>
</dbReference>
<dbReference type="InterPro" id="IPR032821">
    <property type="entry name" value="PKS_assoc"/>
</dbReference>
<keyword evidence="2" id="KW-0597">Phosphoprotein</keyword>
<dbReference type="GO" id="GO:0004312">
    <property type="term" value="F:fatty acid synthase activity"/>
    <property type="evidence" value="ECO:0007669"/>
    <property type="project" value="TreeGrafter"/>
</dbReference>
<evidence type="ECO:0000256" key="4">
    <source>
        <dbReference type="ARBA" id="ARBA00023268"/>
    </source>
</evidence>
<dbReference type="Pfam" id="PF13602">
    <property type="entry name" value="ADH_zinc_N_2"/>
    <property type="match status" value="1"/>
</dbReference>
<dbReference type="GO" id="GO:0030639">
    <property type="term" value="P:polyketide biosynthetic process"/>
    <property type="evidence" value="ECO:0007669"/>
    <property type="project" value="UniProtKB-ARBA"/>
</dbReference>
<dbReference type="InterPro" id="IPR020843">
    <property type="entry name" value="ER"/>
</dbReference>
<dbReference type="InterPro" id="IPR016035">
    <property type="entry name" value="Acyl_Trfase/lysoPLipase"/>
</dbReference>
<sequence>MKVLCLHGAFCSAETFKAQLGPLVKLLEKPGSIEFKWIDGFYTTEAPPTFGEYFGTAPHFRFFPSESKDFKDDPISSILNCPKGVTAEDTLRMLHNSHEVSYSQRIQPTMDMIFRILEDDPEIEGLFGYSEGTILASMIVLEEQRRWHEDGRHRQIKHATFFAGWPPFLRDNNSTKFALADECDDVITVPTCHVVGCNDPYIDAALALYSMCDEDTATLFDHGKGHTVPRDMKTMQELVSAIQDTWSKAEKRMSCRSRGKKLRIHSQVRVKGCEGVKRRLTTGHEHNLSFSSDFLFAAYTPHIMSTRDEEVRQVAPIAIVGMACRLPGNVSTLDDFWTMVSRSRDAWSPVPKERFSSDAFYHPNPQKGGCFNQRGGYFLQHDYSKFDAPFFQMTRQEAIAMDPQQRQLLECTYEALENAGLSKMSVSSGKMGVFVGGRSPDYRMGNLRDLNQVPMFDATGNHQSMQAAWLSYYFDLHGPCLTVDTACSSSVSALHLAVQSIRSEEADAAVVAGCNLNLEPAEFVSMSMLGIFNDDGRTYSFDHRAKSGFARGEGVGCLILKPLEQAIRDNDHIYSVIVNTGVNQDGRTTGITNPSGDAQEKLIREVYTRAGISTEETGFVEAHGTGTKVGDPIEAGVLSRVFSPGRTKRFPLYVGSAKSNFGHLENTSGIVSVIKASLMLEKGFILPNANFEKANDAIPFDKYHLKVPTTIRPWPKNKRFISINNFGFGGSNTHVVLERFRPPSDTETSFIEASPRLFVLSANDEAAAKSMMTKLSVYIEQHPEVFQKRLAYDLAYTLGERRTHFQWRVAIAASGCNELGAALHGVDVRLNRAVKSPKIAFVYTGQGAQWARMGQELMSSHPVFANTMIAADACLGEFGADFSLIDELSKSGSESNINQPHISQPVCTAIQLALTDLLSSWGVKPSAVTGHSSGEIAAAYSVGAISLQDAMAVAYYRGHIARKIKLEYPEIIGGMLAVGKGPLEVKTIIKSAGLSGIDVACENSPHSVTVSGDESALSDLAAILESKSIFNRKLRVDIAYHSSHMRLGADEYGKFIRGISPKVTDGIGFYSSLLGQKLETGLSLNASYWVENLTKPVLFSSALESLYAETKPDLVVEIGPHSALEGPIKQTLKEIGREAASEVKYLPSLVRNQNATITALSLAGNLFINGHALDFGAVNQTDDQAVKPVVLTDLSPYAWSHQKYWHETRISKQHRLKPFGRHDLLGTLEDTYSDAAPTWRNVISTDDLPWLRGHKMQSLTTFPLAGYISIAIEAASQRSQLRGVSADQIAGFRLREVQASKALILDDGPPYETLVSLKAYSEGTRTYSKDWDEFTISSWTSGRGWLEHCRGLISVKKVQSANPVKAAQLQGVIGRREHASRLTDSDLSLDRFYEELHSHGAGYSSHFTIRPGSNLKARGEYSTCNVTVPETASAMPYSYETPSKVSTPFMDIFFQLVFPILGAGRGEMQSLYMPSSVKEAEISCTLPNQPGDQVQVVAHGCPDFSNPGPVDFNLEAWHDTQPEPVVKISGFRMTPVYSDSEGSQGVRSLCYAYDWVPLEKFQTNIAGQNGKHTNGDKALGNGHSNGSTINGTLCVHGNHVASTPRTLGTDLILVTDRNEKSPLVSALSNLIELRTGYKPRVSPFSHVQISSSAQYIFLAELDAPVLHNASAEVFDRLKKLLTTCSSVLWVTSGAYHFAEHPECNISQGFLRTIRSESSKSAATLDLDPNSQLGDSDRAKLILQAIESSSSLPEDGTPVDYEFAEEDGQLVVPRVVEREDINLAHHRATQSTTPYPQDFSQPGRRLKVAVGTYGSLDSIYWKDEPEQPLANDEIEIKVAFTGMNFKDVVIAMGQVASPYLGVECSGTVSRVGSQVSTLKVGDRVCAMSLGAYGTYARCPATSAAIIPDDMTFDVAASIPVVYSTAYYGIVELARLQPGETILIHAAAGGVGQAAIQLAQDIGAEIFATVGSLEKKRFLMEMYGISEDHIFYSRDTAFGPALREVTGGRGVDVVINSLAGDILRESWESLAEFGRFIEIGKKDITSNTGLEMSKFEQNCTFSSVDLTLVAAKRPKIMGQVLSAVMRLLDDKTVKPITPISVVGISEVEVALRNLQSGRTSGKVVVSHLVDEQVKATHPTTYSFLDGNVTYLIIGGTGGIGRSMARRMVERGARHIVLLSRSGRMNSKLEKLIAESQTAGASIYVMPCDVGDQTAVTSLVTYLQATLPPIRGLVHAAMVLKDVLFEQMSFEDYQSVLRSKVSGAYNFHLALLDTPLNFFVMLSSVAGIVGNRGQAAYAGANTYLDALARFRRRKGLAASSLDLTAVEDVGYLAENASRQAQVAKNISGSAMNEADVLALVESAMAGKLGTDQCITGLHFEDASSLPYYASDGKFLHLRDAALARSAAADASGSCTSAELPIAVQMQRASLTEEARNLVATGVRHKLAAILMISPEDVKAQPATRSISDIGLDSLNAIELRNWISKEIHAHLQVLELLTSGSVDDLAALILRKTSLKGVWSEEK</sequence>
<dbReference type="Pfam" id="PF08240">
    <property type="entry name" value="ADH_N"/>
    <property type="match status" value="1"/>
</dbReference>
<dbReference type="CDD" id="cd05195">
    <property type="entry name" value="enoyl_red"/>
    <property type="match status" value="1"/>
</dbReference>
<dbReference type="InterPro" id="IPR020806">
    <property type="entry name" value="PKS_PP-bd"/>
</dbReference>